<dbReference type="RefSeq" id="WP_230428159.1">
    <property type="nucleotide sequence ID" value="NZ_CP053627.1"/>
</dbReference>
<dbReference type="Proteomes" id="UP001430701">
    <property type="component" value="Unassembled WGS sequence"/>
</dbReference>
<dbReference type="GeneID" id="68900089"/>
<name>A0ABS8TSV7_9GAMM</name>
<dbReference type="InterPro" id="IPR056090">
    <property type="entry name" value="DUF7673"/>
</dbReference>
<organism evidence="2 3">
    <name type="scientific">Xylella taiwanensis</name>
    <dbReference type="NCBI Taxonomy" id="1444770"/>
    <lineage>
        <taxon>Bacteria</taxon>
        <taxon>Pseudomonadati</taxon>
        <taxon>Pseudomonadota</taxon>
        <taxon>Gammaproteobacteria</taxon>
        <taxon>Lysobacterales</taxon>
        <taxon>Lysobacteraceae</taxon>
        <taxon>Xylella</taxon>
    </lineage>
</organism>
<sequence length="122" mass="13690">MTLPKTSTGGMTRQPFQVILPEAPMNANEVAAFDRLIAIAQTNTGQARRVAAFLLAWWDSGTCGGFDLTDLWGVDPIIVHDMQTLFGCIARVHRYPDTLGFGDHFEVILRQWRQKRIGDDRS</sequence>
<feature type="domain" description="DUF7673" evidence="1">
    <location>
        <begin position="31"/>
        <end position="113"/>
    </location>
</feature>
<evidence type="ECO:0000259" key="1">
    <source>
        <dbReference type="Pfam" id="PF24720"/>
    </source>
</evidence>
<gene>
    <name evidence="2" type="ORF">LPH55_06960</name>
</gene>
<keyword evidence="3" id="KW-1185">Reference proteome</keyword>
<reference evidence="2" key="1">
    <citation type="submission" date="2021-11" db="EMBL/GenBank/DDBJ databases">
        <title>Genome sequence of Xylella taiwanensis PLS432.</title>
        <authorList>
            <person name="Weng L.-W."/>
            <person name="Su C.-C."/>
            <person name="Tsai C.-W."/>
            <person name="Kuo C.-H."/>
        </authorList>
    </citation>
    <scope>NUCLEOTIDE SEQUENCE</scope>
    <source>
        <strain evidence="2">PLS432</strain>
    </source>
</reference>
<evidence type="ECO:0000313" key="2">
    <source>
        <dbReference type="EMBL" id="MCD8473201.1"/>
    </source>
</evidence>
<evidence type="ECO:0000313" key="3">
    <source>
        <dbReference type="Proteomes" id="UP001430701"/>
    </source>
</evidence>
<accession>A0ABS8TSV7</accession>
<dbReference type="EMBL" id="JAJPPU010000002">
    <property type="protein sequence ID" value="MCD8473201.1"/>
    <property type="molecule type" value="Genomic_DNA"/>
</dbReference>
<comment type="caution">
    <text evidence="2">The sequence shown here is derived from an EMBL/GenBank/DDBJ whole genome shotgun (WGS) entry which is preliminary data.</text>
</comment>
<proteinExistence type="predicted"/>
<dbReference type="Pfam" id="PF24720">
    <property type="entry name" value="DUF7673"/>
    <property type="match status" value="1"/>
</dbReference>
<protein>
    <recommendedName>
        <fullName evidence="1">DUF7673 domain-containing protein</fullName>
    </recommendedName>
</protein>